<comment type="cofactor">
    <cofactor evidence="1">
        <name>FAD</name>
        <dbReference type="ChEBI" id="CHEBI:57692"/>
    </cofactor>
</comment>
<organism evidence="6 7">
    <name type="scientific">Aspergillus sclerotialis</name>
    <dbReference type="NCBI Taxonomy" id="2070753"/>
    <lineage>
        <taxon>Eukaryota</taxon>
        <taxon>Fungi</taxon>
        <taxon>Dikarya</taxon>
        <taxon>Ascomycota</taxon>
        <taxon>Pezizomycotina</taxon>
        <taxon>Eurotiomycetes</taxon>
        <taxon>Eurotiomycetidae</taxon>
        <taxon>Eurotiales</taxon>
        <taxon>Aspergillaceae</taxon>
        <taxon>Aspergillus</taxon>
        <taxon>Aspergillus subgen. Polypaecilum</taxon>
    </lineage>
</organism>
<dbReference type="EMBL" id="MVGC01000156">
    <property type="protein sequence ID" value="RJE22677.1"/>
    <property type="molecule type" value="Genomic_DNA"/>
</dbReference>
<dbReference type="PRINTS" id="PR00420">
    <property type="entry name" value="RNGMNOXGNASE"/>
</dbReference>
<dbReference type="InterPro" id="IPR002938">
    <property type="entry name" value="FAD-bd"/>
</dbReference>
<keyword evidence="6" id="KW-0503">Monooxygenase</keyword>
<keyword evidence="2" id="KW-0285">Flavoprotein</keyword>
<dbReference type="Pfam" id="PF01494">
    <property type="entry name" value="FAD_binding_3"/>
    <property type="match status" value="1"/>
</dbReference>
<evidence type="ECO:0000313" key="6">
    <source>
        <dbReference type="EMBL" id="RJE22677.1"/>
    </source>
</evidence>
<dbReference type="GO" id="GO:0016709">
    <property type="term" value="F:oxidoreductase activity, acting on paired donors, with incorporation or reduction of molecular oxygen, NAD(P)H as one donor, and incorporation of one atom of oxygen"/>
    <property type="evidence" value="ECO:0007669"/>
    <property type="project" value="UniProtKB-ARBA"/>
</dbReference>
<sequence>MSTTKPQILITGAGPTGLVLALWLSAQNIPVRIIDKSPFTSTTSRAMVVHARVLELYQQLGLTEAILKAGHVAPATNLWYSGVHKARVPLKDIGTGKTPYPFVFILPQDRHERVLEERLKEFGVEVERGVELASFVDEGEKVDVTLRKDGKEEVCEVDYVAGCDGGRSSVRHALGVKFEGGTYPHAFFVADVEGSGQGFNFEVNINLSATDFMLVFGLDDMRHARLVGFISSERVKDLDSLTFDDVSHIAMNEMKVNVEKVNWFSTYHVHHRVADRFRQGRVFLVGDAAHVHSPVGGQGMNTGISDAINLAWKLAAVLKNRADDSLLDSYEVERRAFALTLVATTDQAFTAITSEGLIANTIRGWVVPYIAPIAMRIPLVTTRLFNTISQTMLNYRAGPLAEGSAGSVHAGDRLPWAVVNGVDNFSVLTIKWQVHVYGTATDDLVDWCKKKDIPLHVFEWDPEYQKTGLTRDAAYLLRPDTYIGAIDPTGSVETFEKFISSRGFPKLS</sequence>
<dbReference type="InterPro" id="IPR036188">
    <property type="entry name" value="FAD/NAD-bd_sf"/>
</dbReference>
<evidence type="ECO:0000256" key="1">
    <source>
        <dbReference type="ARBA" id="ARBA00001974"/>
    </source>
</evidence>
<proteinExistence type="predicted"/>
<evidence type="ECO:0000256" key="4">
    <source>
        <dbReference type="ARBA" id="ARBA00023002"/>
    </source>
</evidence>
<dbReference type="GO" id="GO:0071949">
    <property type="term" value="F:FAD binding"/>
    <property type="evidence" value="ECO:0007669"/>
    <property type="project" value="InterPro"/>
</dbReference>
<evidence type="ECO:0000256" key="3">
    <source>
        <dbReference type="ARBA" id="ARBA00022827"/>
    </source>
</evidence>
<reference evidence="7" key="1">
    <citation type="submission" date="2017-02" db="EMBL/GenBank/DDBJ databases">
        <authorList>
            <person name="Tafer H."/>
            <person name="Lopandic K."/>
        </authorList>
    </citation>
    <scope>NUCLEOTIDE SEQUENCE [LARGE SCALE GENOMIC DNA]</scope>
    <source>
        <strain evidence="7">CBS 366.77</strain>
    </source>
</reference>
<evidence type="ECO:0000256" key="2">
    <source>
        <dbReference type="ARBA" id="ARBA00022630"/>
    </source>
</evidence>
<feature type="domain" description="FAD-binding" evidence="5">
    <location>
        <begin position="7"/>
        <end position="343"/>
    </location>
</feature>
<dbReference type="OrthoDB" id="2096480at2759"/>
<evidence type="ECO:0000259" key="5">
    <source>
        <dbReference type="Pfam" id="PF01494"/>
    </source>
</evidence>
<dbReference type="Gene3D" id="3.50.50.60">
    <property type="entry name" value="FAD/NAD(P)-binding domain"/>
    <property type="match status" value="1"/>
</dbReference>
<gene>
    <name evidence="6" type="ORF">PHISCL_04980</name>
</gene>
<protein>
    <submittedName>
        <fullName evidence="6">FAD binding monooxygenase</fullName>
    </submittedName>
</protein>
<dbReference type="SUPFAM" id="SSF51905">
    <property type="entry name" value="FAD/NAD(P)-binding domain"/>
    <property type="match status" value="1"/>
</dbReference>
<dbReference type="PANTHER" id="PTHR43004">
    <property type="entry name" value="TRK SYSTEM POTASSIUM UPTAKE PROTEIN"/>
    <property type="match status" value="1"/>
</dbReference>
<keyword evidence="7" id="KW-1185">Reference proteome</keyword>
<dbReference type="Gene3D" id="3.30.70.2450">
    <property type="match status" value="1"/>
</dbReference>
<dbReference type="PANTHER" id="PTHR43004:SF19">
    <property type="entry name" value="BINDING MONOOXYGENASE, PUTATIVE (JCVI)-RELATED"/>
    <property type="match status" value="1"/>
</dbReference>
<keyword evidence="4" id="KW-0560">Oxidoreductase</keyword>
<accession>A0A3A2ZMR1</accession>
<dbReference type="STRING" id="2070753.A0A3A2ZMR1"/>
<dbReference type="AlphaFoldDB" id="A0A3A2ZMR1"/>
<dbReference type="Proteomes" id="UP000266188">
    <property type="component" value="Unassembled WGS sequence"/>
</dbReference>
<comment type="caution">
    <text evidence="6">The sequence shown here is derived from an EMBL/GenBank/DDBJ whole genome shotgun (WGS) entry which is preliminary data.</text>
</comment>
<evidence type="ECO:0000313" key="7">
    <source>
        <dbReference type="Proteomes" id="UP000266188"/>
    </source>
</evidence>
<dbReference type="InterPro" id="IPR050641">
    <property type="entry name" value="RIFMO-like"/>
</dbReference>
<name>A0A3A2ZMR1_9EURO</name>
<keyword evidence="3" id="KW-0274">FAD</keyword>